<evidence type="ECO:0000256" key="4">
    <source>
        <dbReference type="ARBA" id="ARBA00022989"/>
    </source>
</evidence>
<dbReference type="PANTHER" id="PTHR33931">
    <property type="entry name" value="HOLIN-LIKE PROTEIN CIDA-RELATED"/>
    <property type="match status" value="1"/>
</dbReference>
<comment type="subcellular location">
    <subcellularLocation>
        <location evidence="1">Cell membrane</location>
        <topology evidence="1">Multi-pass membrane protein</topology>
    </subcellularLocation>
</comment>
<dbReference type="PATRIC" id="fig|1610491.3.peg.2957"/>
<feature type="transmembrane region" description="Helical" evidence="6">
    <location>
        <begin position="33"/>
        <end position="53"/>
    </location>
</feature>
<evidence type="ECO:0000256" key="3">
    <source>
        <dbReference type="ARBA" id="ARBA00022692"/>
    </source>
</evidence>
<protein>
    <recommendedName>
        <fullName evidence="9">CidA/LrgA family protein</fullName>
    </recommendedName>
</protein>
<dbReference type="STRING" id="1610491.AAV94_13940"/>
<dbReference type="Pfam" id="PF03788">
    <property type="entry name" value="LrgA"/>
    <property type="match status" value="1"/>
</dbReference>
<feature type="transmembrane region" description="Helical" evidence="6">
    <location>
        <begin position="89"/>
        <end position="113"/>
    </location>
</feature>
<evidence type="ECO:0000313" key="8">
    <source>
        <dbReference type="Proteomes" id="UP000050580"/>
    </source>
</evidence>
<dbReference type="InterPro" id="IPR005538">
    <property type="entry name" value="LrgA/CidA"/>
</dbReference>
<accession>A0A0U1PWI9</accession>
<dbReference type="GO" id="GO:0005886">
    <property type="term" value="C:plasma membrane"/>
    <property type="evidence" value="ECO:0007669"/>
    <property type="project" value="UniProtKB-SubCell"/>
</dbReference>
<evidence type="ECO:0008006" key="9">
    <source>
        <dbReference type="Google" id="ProtNLM"/>
    </source>
</evidence>
<feature type="transmembrane region" description="Helical" evidence="6">
    <location>
        <begin position="60"/>
        <end position="77"/>
    </location>
</feature>
<sequence>MRLRPAVQVGALIALWWLAARLAGWLGFAQLGGVLGLFALWLLLINGWLPLAWVQHGAHWLIRHMLLFFVPAVLVVLDHRELLGWVGVKLFTVIVLGTVCVMACTALTIEWCLRLARHRAARKRLQRHMHKAL</sequence>
<dbReference type="Proteomes" id="UP000050580">
    <property type="component" value="Unassembled WGS sequence"/>
</dbReference>
<keyword evidence="8" id="KW-1185">Reference proteome</keyword>
<evidence type="ECO:0000256" key="1">
    <source>
        <dbReference type="ARBA" id="ARBA00004651"/>
    </source>
</evidence>
<evidence type="ECO:0000256" key="5">
    <source>
        <dbReference type="ARBA" id="ARBA00023136"/>
    </source>
</evidence>
<keyword evidence="2" id="KW-1003">Cell membrane</keyword>
<evidence type="ECO:0000256" key="6">
    <source>
        <dbReference type="SAM" id="Phobius"/>
    </source>
</evidence>
<dbReference type="PANTHER" id="PTHR33931:SF2">
    <property type="entry name" value="HOLIN-LIKE PROTEIN CIDA"/>
    <property type="match status" value="1"/>
</dbReference>
<dbReference type="EMBL" id="LBNQ01000041">
    <property type="protein sequence ID" value="KKW66903.1"/>
    <property type="molecule type" value="Genomic_DNA"/>
</dbReference>
<keyword evidence="3 6" id="KW-0812">Transmembrane</keyword>
<comment type="caution">
    <text evidence="7">The sequence shown here is derived from an EMBL/GenBank/DDBJ whole genome shotgun (WGS) entry which is preliminary data.</text>
</comment>
<evidence type="ECO:0000256" key="2">
    <source>
        <dbReference type="ARBA" id="ARBA00022475"/>
    </source>
</evidence>
<proteinExistence type="predicted"/>
<gene>
    <name evidence="7" type="ORF">AAV94_13940</name>
</gene>
<keyword evidence="4 6" id="KW-1133">Transmembrane helix</keyword>
<evidence type="ECO:0000313" key="7">
    <source>
        <dbReference type="EMBL" id="KKW66903.1"/>
    </source>
</evidence>
<dbReference type="AlphaFoldDB" id="A0A0U1PWI9"/>
<organism evidence="7 8">
    <name type="scientific">Lampropedia cohaerens</name>
    <dbReference type="NCBI Taxonomy" id="1610491"/>
    <lineage>
        <taxon>Bacteria</taxon>
        <taxon>Pseudomonadati</taxon>
        <taxon>Pseudomonadota</taxon>
        <taxon>Betaproteobacteria</taxon>
        <taxon>Burkholderiales</taxon>
        <taxon>Comamonadaceae</taxon>
        <taxon>Lampropedia</taxon>
    </lineage>
</organism>
<keyword evidence="5 6" id="KW-0472">Membrane</keyword>
<name>A0A0U1PWI9_9BURK</name>
<reference evidence="7 8" key="1">
    <citation type="submission" date="2015-05" db="EMBL/GenBank/DDBJ databases">
        <title>Draft genome sequence of Lampropedia sp. CT6, isolated from the microbial mat of a hot water spring, located at Manikaran, India.</title>
        <authorList>
            <person name="Tripathi C."/>
            <person name="Rani P."/>
            <person name="Mahato N.K."/>
            <person name="Lal R."/>
        </authorList>
    </citation>
    <scope>NUCLEOTIDE SEQUENCE [LARGE SCALE GENOMIC DNA]</scope>
    <source>
        <strain evidence="7 8">CT6</strain>
    </source>
</reference>